<proteinExistence type="predicted"/>
<reference evidence="1 2" key="1">
    <citation type="submission" date="2019-05" db="EMBL/GenBank/DDBJ databases">
        <authorList>
            <consortium name="Science for Life Laboratories"/>
        </authorList>
    </citation>
    <scope>NUCLEOTIDE SEQUENCE [LARGE SCALE GENOMIC DNA]</scope>
    <source>
        <strain evidence="1">Soil9</strain>
    </source>
</reference>
<keyword evidence="2" id="KW-1185">Reference proteome</keyword>
<dbReference type="Proteomes" id="UP000464178">
    <property type="component" value="Chromosome"/>
</dbReference>
<sequence length="272" mass="29777">MIILALIGVPALPLALLGAGFGIVGGLVSASILRWNHANLSKHQVVPPELATNTELVRVYHILREALFTVASGPDGIPKETLTQKIVALGVQLRAMATGTNTFAGSGSWYVAHDAVLAVPDLREYLAVVRVRDPECVRDPVIQESLRATFAAVNRGVLVERVLVISDTLWPGDRVLPTDDVRPWIEDQHNHGLRVILLRERDLPTDTSGPIDTCVFDDWGVGTRDLDDRSQTVRVALDFAPGAVRAARERLDRLSQIGIPFGELLERAERSR</sequence>
<organism evidence="1 2">
    <name type="scientific">Gemmata massiliana</name>
    <dbReference type="NCBI Taxonomy" id="1210884"/>
    <lineage>
        <taxon>Bacteria</taxon>
        <taxon>Pseudomonadati</taxon>
        <taxon>Planctomycetota</taxon>
        <taxon>Planctomycetia</taxon>
        <taxon>Gemmatales</taxon>
        <taxon>Gemmataceae</taxon>
        <taxon>Gemmata</taxon>
    </lineage>
</organism>
<dbReference type="KEGG" id="gms:SOIL9_61120"/>
<evidence type="ECO:0000313" key="1">
    <source>
        <dbReference type="EMBL" id="VTR91602.1"/>
    </source>
</evidence>
<protein>
    <submittedName>
        <fullName evidence="1">Membrane protein</fullName>
    </submittedName>
</protein>
<dbReference type="AlphaFoldDB" id="A0A6P2CWW9"/>
<evidence type="ECO:0000313" key="2">
    <source>
        <dbReference type="Proteomes" id="UP000464178"/>
    </source>
</evidence>
<gene>
    <name evidence="1" type="ORF">SOIL9_61120</name>
</gene>
<accession>A0A6P2CWW9</accession>
<name>A0A6P2CWW9_9BACT</name>
<dbReference type="EMBL" id="LR593886">
    <property type="protein sequence ID" value="VTR91602.1"/>
    <property type="molecule type" value="Genomic_DNA"/>
</dbReference>